<dbReference type="SUPFAM" id="SSF103473">
    <property type="entry name" value="MFS general substrate transporter"/>
    <property type="match status" value="1"/>
</dbReference>
<feature type="transmembrane region" description="Helical" evidence="8">
    <location>
        <begin position="195"/>
        <end position="214"/>
    </location>
</feature>
<organism evidence="10 11">
    <name type="scientific">Sporothrix stenoceras</name>
    <dbReference type="NCBI Taxonomy" id="5173"/>
    <lineage>
        <taxon>Eukaryota</taxon>
        <taxon>Fungi</taxon>
        <taxon>Dikarya</taxon>
        <taxon>Ascomycota</taxon>
        <taxon>Pezizomycotina</taxon>
        <taxon>Sordariomycetes</taxon>
        <taxon>Sordariomycetidae</taxon>
        <taxon>Ophiostomatales</taxon>
        <taxon>Ophiostomataceae</taxon>
        <taxon>Sporothrix</taxon>
    </lineage>
</organism>
<gene>
    <name evidence="10" type="ORF">Sste5346_010311</name>
</gene>
<comment type="subcellular location">
    <subcellularLocation>
        <location evidence="1">Membrane</location>
        <topology evidence="1">Multi-pass membrane protein</topology>
    </subcellularLocation>
</comment>
<feature type="transmembrane region" description="Helical" evidence="8">
    <location>
        <begin position="105"/>
        <end position="125"/>
    </location>
</feature>
<evidence type="ECO:0000256" key="8">
    <source>
        <dbReference type="SAM" id="Phobius"/>
    </source>
</evidence>
<feature type="region of interest" description="Disordered" evidence="7">
    <location>
        <begin position="1"/>
        <end position="27"/>
    </location>
</feature>
<feature type="transmembrane region" description="Helical" evidence="8">
    <location>
        <begin position="347"/>
        <end position="366"/>
    </location>
</feature>
<dbReference type="InterPro" id="IPR036259">
    <property type="entry name" value="MFS_trans_sf"/>
</dbReference>
<keyword evidence="3" id="KW-0813">Transport</keyword>
<proteinExistence type="inferred from homology"/>
<dbReference type="InterPro" id="IPR020846">
    <property type="entry name" value="MFS_dom"/>
</dbReference>
<dbReference type="PANTHER" id="PTHR23501">
    <property type="entry name" value="MAJOR FACILITATOR SUPERFAMILY"/>
    <property type="match status" value="1"/>
</dbReference>
<dbReference type="EMBL" id="JAWCUI010000130">
    <property type="protein sequence ID" value="KAL1887295.1"/>
    <property type="molecule type" value="Genomic_DNA"/>
</dbReference>
<evidence type="ECO:0000313" key="10">
    <source>
        <dbReference type="EMBL" id="KAL1887295.1"/>
    </source>
</evidence>
<dbReference type="Pfam" id="PF07690">
    <property type="entry name" value="MFS_1"/>
    <property type="match status" value="1"/>
</dbReference>
<feature type="transmembrane region" description="Helical" evidence="8">
    <location>
        <begin position="73"/>
        <end position="93"/>
    </location>
</feature>
<evidence type="ECO:0000256" key="4">
    <source>
        <dbReference type="ARBA" id="ARBA00022692"/>
    </source>
</evidence>
<dbReference type="PROSITE" id="PS50850">
    <property type="entry name" value="MFS"/>
    <property type="match status" value="1"/>
</dbReference>
<feature type="transmembrane region" description="Helical" evidence="8">
    <location>
        <begin position="266"/>
        <end position="287"/>
    </location>
</feature>
<dbReference type="InterPro" id="IPR011701">
    <property type="entry name" value="MFS"/>
</dbReference>
<keyword evidence="4 8" id="KW-0812">Transmembrane</keyword>
<comment type="similarity">
    <text evidence="2">Belongs to the major facilitator superfamily. TCR/Tet family.</text>
</comment>
<feature type="transmembrane region" description="Helical" evidence="8">
    <location>
        <begin position="308"/>
        <end position="335"/>
    </location>
</feature>
<evidence type="ECO:0000259" key="9">
    <source>
        <dbReference type="PROSITE" id="PS50850"/>
    </source>
</evidence>
<feature type="domain" description="Major facilitator superfamily (MFS) profile" evidence="9">
    <location>
        <begin position="40"/>
        <end position="539"/>
    </location>
</feature>
<evidence type="ECO:0000256" key="5">
    <source>
        <dbReference type="ARBA" id="ARBA00022989"/>
    </source>
</evidence>
<accession>A0ABR3YH58</accession>
<feature type="transmembrane region" description="Helical" evidence="8">
    <location>
        <begin position="373"/>
        <end position="392"/>
    </location>
</feature>
<feature type="transmembrane region" description="Helical" evidence="8">
    <location>
        <begin position="519"/>
        <end position="537"/>
    </location>
</feature>
<evidence type="ECO:0000256" key="7">
    <source>
        <dbReference type="SAM" id="MobiDB-lite"/>
    </source>
</evidence>
<evidence type="ECO:0000313" key="11">
    <source>
        <dbReference type="Proteomes" id="UP001583186"/>
    </source>
</evidence>
<evidence type="ECO:0000256" key="3">
    <source>
        <dbReference type="ARBA" id="ARBA00022448"/>
    </source>
</evidence>
<keyword evidence="5 8" id="KW-1133">Transmembrane helix</keyword>
<evidence type="ECO:0000256" key="6">
    <source>
        <dbReference type="ARBA" id="ARBA00023136"/>
    </source>
</evidence>
<feature type="transmembrane region" description="Helical" evidence="8">
    <location>
        <begin position="163"/>
        <end position="183"/>
    </location>
</feature>
<name>A0ABR3YH58_9PEZI</name>
<reference evidence="10 11" key="1">
    <citation type="journal article" date="2024" name="IMA Fungus">
        <title>IMA Genome - F19 : A genome assembly and annotation guide to empower mycologists, including annotated draft genome sequences of Ceratocystis pirilliformis, Diaporthe australafricana, Fusarium ophioides, Paecilomyces lecythidis, and Sporothrix stenoceras.</title>
        <authorList>
            <person name="Aylward J."/>
            <person name="Wilson A.M."/>
            <person name="Visagie C.M."/>
            <person name="Spraker J."/>
            <person name="Barnes I."/>
            <person name="Buitendag C."/>
            <person name="Ceriani C."/>
            <person name="Del Mar Angel L."/>
            <person name="du Plessis D."/>
            <person name="Fuchs T."/>
            <person name="Gasser K."/>
            <person name="Kramer D."/>
            <person name="Li W."/>
            <person name="Munsamy K."/>
            <person name="Piso A."/>
            <person name="Price J.L."/>
            <person name="Sonnekus B."/>
            <person name="Thomas C."/>
            <person name="van der Nest A."/>
            <person name="van Dijk A."/>
            <person name="van Heerden A."/>
            <person name="van Vuuren N."/>
            <person name="Yilmaz N."/>
            <person name="Duong T.A."/>
            <person name="van der Merwe N.A."/>
            <person name="Wingfield M.J."/>
            <person name="Wingfield B.D."/>
        </authorList>
    </citation>
    <scope>NUCLEOTIDE SEQUENCE [LARGE SCALE GENOMIC DNA]</scope>
    <source>
        <strain evidence="10 11">CMW 5346</strain>
    </source>
</reference>
<feature type="transmembrane region" description="Helical" evidence="8">
    <location>
        <begin position="404"/>
        <end position="430"/>
    </location>
</feature>
<evidence type="ECO:0000256" key="2">
    <source>
        <dbReference type="ARBA" id="ARBA00007520"/>
    </source>
</evidence>
<sequence length="539" mass="58334">MTTESLQRPTETLHSTSQSLHDATKNPNQRSVTGLRWVFTLIGVLSANLLYGLDSTIAASIQASVSSTFENSISELGWLGYGFGLGSSVAILPLGKAYAMFNVKWLYLVCLVQFAAGSALCGAAPSMAALIVGRVWAGIGGAGMYLGTLNLMSAIPLPNERPVYMSIIVVVYGIGAVLGPIVGGLLGDSWATWRWAFYINLVIFAAGSPFYIFALPSIPRQAHIPFLTKLRQLDCLGMVLAAGMYVSLALSLSFAGTQWSWSSARVIVLLVLSAVLFIVLAATQYWTILTSVHYRLFPVQFLASREMVVLFVLTACVGAALFVSIYYIPLFFLFVHGDNATKAAVRLLPLVAFYSAGVLACSRLLAMTRPRFFWLWFFVTGLFLTAGGAAMFTVKEELSDTSMVYGFSFLLGIGFSTSQAAYYISTHYLVEAEKIPDAIQFLNASQGSSQFLGLLIASAIFQSRAYAGIRDVLDGHGSFTEEQIRGAIAGAHSQLLSELPGDLQQRCLSAIVWTIQREWILVISAGALVTVSSLLLIKR</sequence>
<dbReference type="Proteomes" id="UP001583186">
    <property type="component" value="Unassembled WGS sequence"/>
</dbReference>
<keyword evidence="11" id="KW-1185">Reference proteome</keyword>
<keyword evidence="6 8" id="KW-0472">Membrane</keyword>
<dbReference type="PANTHER" id="PTHR23501:SF12">
    <property type="entry name" value="MAJOR FACILITATOR SUPERFAMILY (MFS) PROFILE DOMAIN-CONTAINING PROTEIN-RELATED"/>
    <property type="match status" value="1"/>
</dbReference>
<protein>
    <recommendedName>
        <fullName evidence="9">Major facilitator superfamily (MFS) profile domain-containing protein</fullName>
    </recommendedName>
</protein>
<feature type="transmembrane region" description="Helical" evidence="8">
    <location>
        <begin position="34"/>
        <end position="53"/>
    </location>
</feature>
<feature type="transmembrane region" description="Helical" evidence="8">
    <location>
        <begin position="235"/>
        <end position="254"/>
    </location>
</feature>
<evidence type="ECO:0000256" key="1">
    <source>
        <dbReference type="ARBA" id="ARBA00004141"/>
    </source>
</evidence>
<feature type="transmembrane region" description="Helical" evidence="8">
    <location>
        <begin position="131"/>
        <end position="151"/>
    </location>
</feature>
<comment type="caution">
    <text evidence="10">The sequence shown here is derived from an EMBL/GenBank/DDBJ whole genome shotgun (WGS) entry which is preliminary data.</text>
</comment>
<dbReference type="Gene3D" id="1.20.1250.20">
    <property type="entry name" value="MFS general substrate transporter like domains"/>
    <property type="match status" value="1"/>
</dbReference>